<gene>
    <name evidence="11" type="ORF">SAMN02744040_00764</name>
</gene>
<dbReference type="OrthoDB" id="1523230at2"/>
<keyword evidence="5 8" id="KW-0328">Glycosyltransferase</keyword>
<dbReference type="Gene3D" id="3.40.50.1580">
    <property type="entry name" value="Nucleoside phosphorylase domain"/>
    <property type="match status" value="1"/>
</dbReference>
<protein>
    <recommendedName>
        <fullName evidence="8">Purine nucleoside phosphorylase</fullName>
        <ecNumber evidence="8">2.4.2.1</ecNumber>
    </recommendedName>
    <alternativeName>
        <fullName evidence="8">Inosine-guanosine phosphorylase</fullName>
    </alternativeName>
</protein>
<dbReference type="AlphaFoldDB" id="A0A1M5Q3S3"/>
<feature type="domain" description="Nucleoside phosphorylase" evidence="10">
    <location>
        <begin position="24"/>
        <end position="271"/>
    </location>
</feature>
<evidence type="ECO:0000256" key="9">
    <source>
        <dbReference type="PIRSR" id="PIRSR000477-2"/>
    </source>
</evidence>
<evidence type="ECO:0000313" key="11">
    <source>
        <dbReference type="EMBL" id="SHH08389.1"/>
    </source>
</evidence>
<feature type="binding site" evidence="9">
    <location>
        <position position="236"/>
    </location>
    <ligand>
        <name>a purine D-ribonucleoside</name>
        <dbReference type="ChEBI" id="CHEBI:142355"/>
    </ligand>
</feature>
<organism evidence="11 12">
    <name type="scientific">Tepidibacter thalassicus DSM 15285</name>
    <dbReference type="NCBI Taxonomy" id="1123350"/>
    <lineage>
        <taxon>Bacteria</taxon>
        <taxon>Bacillati</taxon>
        <taxon>Bacillota</taxon>
        <taxon>Clostridia</taxon>
        <taxon>Peptostreptococcales</taxon>
        <taxon>Peptostreptococcaceae</taxon>
        <taxon>Tepidibacter</taxon>
    </lineage>
</organism>
<evidence type="ECO:0000256" key="8">
    <source>
        <dbReference type="PIRNR" id="PIRNR000477"/>
    </source>
</evidence>
<dbReference type="PANTHER" id="PTHR11904:SF9">
    <property type="entry name" value="PURINE NUCLEOSIDE PHOSPHORYLASE-RELATED"/>
    <property type="match status" value="1"/>
</dbReference>
<evidence type="ECO:0000259" key="10">
    <source>
        <dbReference type="Pfam" id="PF01048"/>
    </source>
</evidence>
<name>A0A1M5Q3S3_9FIRM</name>
<feature type="binding site" evidence="9">
    <location>
        <begin position="82"/>
        <end position="84"/>
    </location>
    <ligand>
        <name>phosphate</name>
        <dbReference type="ChEBI" id="CHEBI:43474"/>
    </ligand>
</feature>
<dbReference type="InterPro" id="IPR011270">
    <property type="entry name" value="Pur_Nuc_Pase_Ino/Guo-sp"/>
</dbReference>
<dbReference type="EC" id="2.4.2.1" evidence="8"/>
<dbReference type="InterPro" id="IPR000845">
    <property type="entry name" value="Nucleoside_phosphorylase_d"/>
</dbReference>
<dbReference type="Proteomes" id="UP000242520">
    <property type="component" value="Unassembled WGS sequence"/>
</dbReference>
<evidence type="ECO:0000256" key="3">
    <source>
        <dbReference type="ARBA" id="ARBA00006751"/>
    </source>
</evidence>
<feature type="binding site" evidence="9">
    <location>
        <position position="31"/>
    </location>
    <ligand>
        <name>phosphate</name>
        <dbReference type="ChEBI" id="CHEBI:43474"/>
    </ligand>
</feature>
<accession>A0A1M5Q3S3</accession>
<comment type="function">
    <text evidence="1">The purine nucleoside phosphorylases catalyze the phosphorolytic breakdown of the N-glycosidic bond in the beta-(deoxy)ribonucleoside molecules, with the formation of the corresponding free purine bases and pentose-1-phosphate. Cleaves guanosine, inosine, 2'-deoxyguanosine and 2'-deoxyinosine.</text>
</comment>
<reference evidence="12" key="1">
    <citation type="submission" date="2016-11" db="EMBL/GenBank/DDBJ databases">
        <authorList>
            <person name="Varghese N."/>
            <person name="Submissions S."/>
        </authorList>
    </citation>
    <scope>NUCLEOTIDE SEQUENCE [LARGE SCALE GENOMIC DNA]</scope>
    <source>
        <strain evidence="12">DSM 15285</strain>
    </source>
</reference>
<evidence type="ECO:0000256" key="7">
    <source>
        <dbReference type="ARBA" id="ARBA00048556"/>
    </source>
</evidence>
<dbReference type="RefSeq" id="WP_072723794.1">
    <property type="nucleotide sequence ID" value="NZ_FQXH01000007.1"/>
</dbReference>
<dbReference type="NCBIfam" id="TIGR01697">
    <property type="entry name" value="PNPH-PUNA-XAPA"/>
    <property type="match status" value="1"/>
</dbReference>
<proteinExistence type="inferred from homology"/>
<evidence type="ECO:0000256" key="4">
    <source>
        <dbReference type="ARBA" id="ARBA00022553"/>
    </source>
</evidence>
<dbReference type="NCBIfam" id="TIGR01700">
    <property type="entry name" value="PNPH"/>
    <property type="match status" value="1"/>
</dbReference>
<dbReference type="PANTHER" id="PTHR11904">
    <property type="entry name" value="METHYLTHIOADENOSINE/PURINE NUCLEOSIDE PHOSPHORYLASE"/>
    <property type="match status" value="1"/>
</dbReference>
<dbReference type="PIRSF" id="PIRSF000477">
    <property type="entry name" value="PurNPase"/>
    <property type="match status" value="1"/>
</dbReference>
<evidence type="ECO:0000313" key="12">
    <source>
        <dbReference type="Proteomes" id="UP000242520"/>
    </source>
</evidence>
<dbReference type="GO" id="GO:0009116">
    <property type="term" value="P:nucleoside metabolic process"/>
    <property type="evidence" value="ECO:0007669"/>
    <property type="project" value="InterPro"/>
</dbReference>
<keyword evidence="6 8" id="KW-0808">Transferase</keyword>
<dbReference type="NCBIfam" id="NF006054">
    <property type="entry name" value="PRK08202.1"/>
    <property type="match status" value="1"/>
</dbReference>
<dbReference type="InterPro" id="IPR035994">
    <property type="entry name" value="Nucleoside_phosphorylase_sf"/>
</dbReference>
<evidence type="ECO:0000256" key="6">
    <source>
        <dbReference type="ARBA" id="ARBA00022679"/>
    </source>
</evidence>
<comment type="catalytic activity">
    <reaction evidence="7">
        <text>a purine 2'-deoxy-D-ribonucleoside + phosphate = a purine nucleobase + 2-deoxy-alpha-D-ribose 1-phosphate</text>
        <dbReference type="Rhea" id="RHEA:36431"/>
        <dbReference type="ChEBI" id="CHEBI:26386"/>
        <dbReference type="ChEBI" id="CHEBI:43474"/>
        <dbReference type="ChEBI" id="CHEBI:57259"/>
        <dbReference type="ChEBI" id="CHEBI:142361"/>
        <dbReference type="EC" id="2.4.2.1"/>
    </reaction>
</comment>
<keyword evidence="4" id="KW-0597">Phosphoprotein</keyword>
<feature type="binding site" evidence="9">
    <location>
        <position position="114"/>
    </location>
    <ligand>
        <name>phosphate</name>
        <dbReference type="ChEBI" id="CHEBI:43474"/>
    </ligand>
</feature>
<dbReference type="InterPro" id="IPR011268">
    <property type="entry name" value="Purine_phosphorylase"/>
</dbReference>
<dbReference type="GO" id="GO:0004731">
    <property type="term" value="F:purine-nucleoside phosphorylase activity"/>
    <property type="evidence" value="ECO:0007669"/>
    <property type="project" value="UniProtKB-EC"/>
</dbReference>
<dbReference type="CDD" id="cd09009">
    <property type="entry name" value="PNP-EcPNPII_like"/>
    <property type="match status" value="1"/>
</dbReference>
<sequence>MKNLREKINESAEFIKSKIGTEPKIGLILGSGLGVLADEIEDAVAIKYEEIPNFPVSTVEGHAGQLVVGKLQGKNVVAMQGRFHFYEGYTMQEATFPVRVMKALGVETIIVTNAAGGANKSYVPGDLMIIKDHINLGGNNPLIGPNDKELGVRFPDMSTAYTPEYIELAKEVAKELGIDVKEGVYTYFTGPTYETPAEIRMVQTIGGDAVGMSTVPEVIVARHSDLKVLGISCITNMAAGILDQPLDHEEVIETTQRVKKQFISLVKTILERM</sequence>
<comment type="pathway">
    <text evidence="2 8">Purine metabolism; purine nucleoside salvage.</text>
</comment>
<dbReference type="SUPFAM" id="SSF53167">
    <property type="entry name" value="Purine and uridine phosphorylases"/>
    <property type="match status" value="1"/>
</dbReference>
<dbReference type="STRING" id="1123350.SAMN02744040_00764"/>
<dbReference type="GO" id="GO:0005737">
    <property type="term" value="C:cytoplasm"/>
    <property type="evidence" value="ECO:0007669"/>
    <property type="project" value="TreeGrafter"/>
</dbReference>
<evidence type="ECO:0000256" key="5">
    <source>
        <dbReference type="ARBA" id="ARBA00022676"/>
    </source>
</evidence>
<dbReference type="Pfam" id="PF01048">
    <property type="entry name" value="PNP_UDP_1"/>
    <property type="match status" value="1"/>
</dbReference>
<evidence type="ECO:0000256" key="2">
    <source>
        <dbReference type="ARBA" id="ARBA00005058"/>
    </source>
</evidence>
<feature type="binding site" evidence="9">
    <location>
        <position position="194"/>
    </location>
    <ligand>
        <name>a purine D-ribonucleoside</name>
        <dbReference type="ChEBI" id="CHEBI:142355"/>
    </ligand>
</feature>
<dbReference type="FunFam" id="3.40.50.1580:FF:000010">
    <property type="entry name" value="Purine nucleoside phosphorylase"/>
    <property type="match status" value="1"/>
</dbReference>
<comment type="similarity">
    <text evidence="3 8">Belongs to the PNP/MTAP phosphorylase family.</text>
</comment>
<feature type="binding site" evidence="9">
    <location>
        <position position="213"/>
    </location>
    <ligand>
        <name>phosphate</name>
        <dbReference type="ChEBI" id="CHEBI:43474"/>
    </ligand>
</feature>
<dbReference type="UniPathway" id="UPA00606"/>
<keyword evidence="12" id="KW-1185">Reference proteome</keyword>
<feature type="binding site" evidence="9">
    <location>
        <position position="62"/>
    </location>
    <ligand>
        <name>phosphate</name>
        <dbReference type="ChEBI" id="CHEBI:43474"/>
    </ligand>
</feature>
<dbReference type="EMBL" id="FQXH01000007">
    <property type="protein sequence ID" value="SHH08389.1"/>
    <property type="molecule type" value="Genomic_DNA"/>
</dbReference>
<evidence type="ECO:0000256" key="1">
    <source>
        <dbReference type="ARBA" id="ARBA00002678"/>
    </source>
</evidence>